<dbReference type="SUPFAM" id="SSF51445">
    <property type="entry name" value="(Trans)glycosidases"/>
    <property type="match status" value="1"/>
</dbReference>
<dbReference type="PRINTS" id="PR00133">
    <property type="entry name" value="GLHYDRLASE3"/>
</dbReference>
<dbReference type="Gene3D" id="3.40.50.1700">
    <property type="entry name" value="Glycoside hydrolase family 3 C-terminal domain"/>
    <property type="match status" value="1"/>
</dbReference>
<dbReference type="GO" id="GO:0005975">
    <property type="term" value="P:carbohydrate metabolic process"/>
    <property type="evidence" value="ECO:0007669"/>
    <property type="project" value="InterPro"/>
</dbReference>
<feature type="transmembrane region" description="Helical" evidence="3">
    <location>
        <begin position="26"/>
        <end position="47"/>
    </location>
</feature>
<dbReference type="Gene3D" id="2.60.40.10">
    <property type="entry name" value="Immunoglobulins"/>
    <property type="match status" value="1"/>
</dbReference>
<evidence type="ECO:0000256" key="3">
    <source>
        <dbReference type="SAM" id="Phobius"/>
    </source>
</evidence>
<evidence type="ECO:0000256" key="1">
    <source>
        <dbReference type="ARBA" id="ARBA00005336"/>
    </source>
</evidence>
<dbReference type="Pfam" id="PF14310">
    <property type="entry name" value="Fn3-like"/>
    <property type="match status" value="1"/>
</dbReference>
<dbReference type="Pfam" id="PF01915">
    <property type="entry name" value="Glyco_hydro_3_C"/>
    <property type="match status" value="1"/>
</dbReference>
<evidence type="ECO:0000313" key="6">
    <source>
        <dbReference type="Proteomes" id="UP000049828"/>
    </source>
</evidence>
<keyword evidence="3" id="KW-0472">Membrane</keyword>
<feature type="domain" description="Fibronectin type III-like" evidence="4">
    <location>
        <begin position="432"/>
        <end position="510"/>
    </location>
</feature>
<dbReference type="OrthoDB" id="98455at2"/>
<comment type="similarity">
    <text evidence="1">Belongs to the glycosyl hydrolase 3 family.</text>
</comment>
<dbReference type="InterPro" id="IPR026891">
    <property type="entry name" value="Fn3-like"/>
</dbReference>
<dbReference type="InterPro" id="IPR013783">
    <property type="entry name" value="Ig-like_fold"/>
</dbReference>
<dbReference type="PANTHER" id="PTHR42715:SF10">
    <property type="entry name" value="BETA-GLUCOSIDASE"/>
    <property type="match status" value="1"/>
</dbReference>
<reference evidence="6" key="1">
    <citation type="submission" date="2015-05" db="EMBL/GenBank/DDBJ databases">
        <authorList>
            <consortium name="Pathogen Informatics"/>
        </authorList>
    </citation>
    <scope>NUCLEOTIDE SEQUENCE [LARGE SCALE GENOMIC DNA]</scope>
    <source>
        <strain evidence="6">L1-83</strain>
    </source>
</reference>
<evidence type="ECO:0000259" key="4">
    <source>
        <dbReference type="SMART" id="SM01217"/>
    </source>
</evidence>
<dbReference type="RefSeq" id="WP_055039587.1">
    <property type="nucleotide sequence ID" value="NZ_CVRS01000067.1"/>
</dbReference>
<dbReference type="STRING" id="360807.ERS852392_02606"/>
<dbReference type="GO" id="GO:0004553">
    <property type="term" value="F:hydrolase activity, hydrolyzing O-glycosyl compounds"/>
    <property type="evidence" value="ECO:0007669"/>
    <property type="project" value="InterPro"/>
</dbReference>
<feature type="transmembrane region" description="Helical" evidence="3">
    <location>
        <begin position="948"/>
        <end position="972"/>
    </location>
</feature>
<accession>A0A0M6WMY9</accession>
<sequence length="1001" mass="109735">MGENKKEVKARKKAFRKAKHRAIRPWKGLSIVCAILAVIFVPLYSLLNVFDNSLAIFVGGTFWKLKNEDQSAQYFTSDFESTEDMVDYGLQLVQQVEAEGAALLMNENNALPLAEGANVSLFSNSSVNLVYGGTGSGNIDASTADTLKTAMEKTGFNVNETLWNFYESEEMGMYKRGNGGTIATASAVVTEVPWNEYTDEVKDSVTSYGDAAIVTLSRVGGEGADLAYGDVNYLALDDNEKEMLSNVAAMKADGTVSKIIVLINSANALQVDFLKDNTYNVDACLWIGDVGITGINAVADILAGNVNPSGSLVDTYCYDNYSSPAMANFMPMIYEGYTEELIPEKAKSYMVYQEGIYVGYKYYETRYEDTVMGTGNAGSYVYSDDVAFPFGYGLSYTDFEYSDMTGVYDAATDSYNFNVTVTNTGDTYSGKETVQIYAQSPYTEYDKENSVEKSAVQLCGFGKTDILAPGESQTLTINVDRADIASYDAYGAKTYILDAGDYYFTAATDAHNAVNNILAAKGFTAENGMDAEGNAELTFQWTNDTLDTTTYAVSKSGAEVTNQLSDSDMNLYEGAGDNSVTYLSRNDWEGTFPTESPVFALTDTMIDDLQVVQYDAADYDTVEMPTLGAKNGLTLYDMIGKDYDDADWDTLLDQLTYDEMVTLIGDSFHWTMPIKSIQAPGSRDENGPQGLTASLFGNTDKEKLTATAFTSEDVMAATFNTDIMTEIGKVIGNNCLSAGVAILYGPGNNIHRTPYGGRNFEYYSEDGFLSGKMSAYEVAAIQKKGVHVVMKHFALNDCEQDRIGLGVWLSEQAAREVYLKAFQDVFEEGNANGTMVAYTRWGCIWSGGNKGLMTGIMRNEWGSNGLTITDNVLNPYVNGPDGVMAGGVTTYDAMMPYVTKELPAYKNDPVMVTAMREACHHDLYVLANSVAMNGVGENTTIKFVQPKLLVILKTIATIGVVGFILSLVMFILKKRKFKKSEEYTSYMAWKKELKQNKQNKQ</sequence>
<dbReference type="InterPro" id="IPR050288">
    <property type="entry name" value="Cellulose_deg_GH3"/>
</dbReference>
<dbReference type="SMART" id="SM01217">
    <property type="entry name" value="Fn3_like"/>
    <property type="match status" value="1"/>
</dbReference>
<evidence type="ECO:0000256" key="2">
    <source>
        <dbReference type="ARBA" id="ARBA00022801"/>
    </source>
</evidence>
<protein>
    <recommendedName>
        <fullName evidence="4">Fibronectin type III-like domain-containing protein</fullName>
    </recommendedName>
</protein>
<gene>
    <name evidence="5" type="ORF">RIL183_04091</name>
</gene>
<dbReference type="Pfam" id="PF00933">
    <property type="entry name" value="Glyco_hydro_3"/>
    <property type="match status" value="1"/>
</dbReference>
<dbReference type="InterPro" id="IPR036881">
    <property type="entry name" value="Glyco_hydro_3_C_sf"/>
</dbReference>
<keyword evidence="3" id="KW-1133">Transmembrane helix</keyword>
<dbReference type="EMBL" id="CVRS01000067">
    <property type="protein sequence ID" value="CRL37490.1"/>
    <property type="molecule type" value="Genomic_DNA"/>
</dbReference>
<dbReference type="InterPro" id="IPR002772">
    <property type="entry name" value="Glyco_hydro_3_C"/>
</dbReference>
<dbReference type="SUPFAM" id="SSF52279">
    <property type="entry name" value="Beta-D-glucan exohydrolase, C-terminal domain"/>
    <property type="match status" value="1"/>
</dbReference>
<keyword evidence="6" id="KW-1185">Reference proteome</keyword>
<dbReference type="Proteomes" id="UP000049828">
    <property type="component" value="Unassembled WGS sequence"/>
</dbReference>
<dbReference type="InterPro" id="IPR001764">
    <property type="entry name" value="Glyco_hydro_3_N"/>
</dbReference>
<organism evidence="5 6">
    <name type="scientific">Roseburia inulinivorans</name>
    <dbReference type="NCBI Taxonomy" id="360807"/>
    <lineage>
        <taxon>Bacteria</taxon>
        <taxon>Bacillati</taxon>
        <taxon>Bacillota</taxon>
        <taxon>Clostridia</taxon>
        <taxon>Lachnospirales</taxon>
        <taxon>Lachnospiraceae</taxon>
        <taxon>Roseburia</taxon>
    </lineage>
</organism>
<proteinExistence type="inferred from homology"/>
<dbReference type="InterPro" id="IPR017853">
    <property type="entry name" value="GH"/>
</dbReference>
<dbReference type="InterPro" id="IPR036962">
    <property type="entry name" value="Glyco_hydro_3_N_sf"/>
</dbReference>
<keyword evidence="2" id="KW-0378">Hydrolase</keyword>
<name>A0A0M6WMY9_9FIRM</name>
<evidence type="ECO:0000313" key="5">
    <source>
        <dbReference type="EMBL" id="CRL37490.1"/>
    </source>
</evidence>
<dbReference type="PANTHER" id="PTHR42715">
    <property type="entry name" value="BETA-GLUCOSIDASE"/>
    <property type="match status" value="1"/>
</dbReference>
<dbReference type="Gene3D" id="3.20.20.300">
    <property type="entry name" value="Glycoside hydrolase, family 3, N-terminal domain"/>
    <property type="match status" value="1"/>
</dbReference>
<dbReference type="AlphaFoldDB" id="A0A0M6WMY9"/>
<keyword evidence="3" id="KW-0812">Transmembrane</keyword>